<dbReference type="EMBL" id="GL348719">
    <property type="protein sequence ID" value="EFH46854.1"/>
    <property type="molecule type" value="Genomic_DNA"/>
</dbReference>
<dbReference type="Gramene" id="scaffold_703730.1">
    <property type="protein sequence ID" value="scaffold_703730.1"/>
    <property type="gene ID" value="scaffold_703730.1"/>
</dbReference>
<evidence type="ECO:0000256" key="8">
    <source>
        <dbReference type="ARBA" id="ARBA00023163"/>
    </source>
</evidence>
<keyword evidence="8" id="KW-0804">Transcription</keyword>
<keyword evidence="9" id="KW-0539">Nucleus</keyword>
<dbReference type="AlphaFoldDB" id="D7MIN5"/>
<keyword evidence="4" id="KW-0863">Zinc-finger</keyword>
<proteinExistence type="inferred from homology"/>
<keyword evidence="5" id="KW-0862">Zinc</keyword>
<evidence type="ECO:0000256" key="1">
    <source>
        <dbReference type="ARBA" id="ARBA00004604"/>
    </source>
</evidence>
<evidence type="ECO:0000256" key="7">
    <source>
        <dbReference type="ARBA" id="ARBA00023125"/>
    </source>
</evidence>
<evidence type="ECO:0000256" key="6">
    <source>
        <dbReference type="ARBA" id="ARBA00023015"/>
    </source>
</evidence>
<dbReference type="GO" id="GO:0008270">
    <property type="term" value="F:zinc ion binding"/>
    <property type="evidence" value="ECO:0007669"/>
    <property type="project" value="UniProtKB-KW"/>
</dbReference>
<dbReference type="Proteomes" id="UP000008694">
    <property type="component" value="Unassembled WGS sequence"/>
</dbReference>
<name>D7MIN5_ARALL</name>
<dbReference type="PANTHER" id="PTHR31576:SF2">
    <property type="entry name" value="TATA BOX-BINDING PROTEIN-ASSOCIATED FACTOR RNA POLYMERASE I SUBUNIT B"/>
    <property type="match status" value="1"/>
</dbReference>
<evidence type="ECO:0000256" key="9">
    <source>
        <dbReference type="ARBA" id="ARBA00023242"/>
    </source>
</evidence>
<dbReference type="GO" id="GO:0042790">
    <property type="term" value="P:nucleolar large rRNA transcription by RNA polymerase I"/>
    <property type="evidence" value="ECO:0007669"/>
    <property type="project" value="TreeGrafter"/>
</dbReference>
<keyword evidence="6" id="KW-0805">Transcription regulation</keyword>
<dbReference type="GO" id="GO:0070860">
    <property type="term" value="C:RNA polymerase I core factor complex"/>
    <property type="evidence" value="ECO:0007669"/>
    <property type="project" value="InterPro"/>
</dbReference>
<dbReference type="PANTHER" id="PTHR31576">
    <property type="entry name" value="TATA BOX-BINDING PROTEIN-ASSOCIATED FACTOR RNA POLYMERASE I SUBUNIT B"/>
    <property type="match status" value="1"/>
</dbReference>
<evidence type="ECO:0000313" key="10">
    <source>
        <dbReference type="EMBL" id="EFH46854.1"/>
    </source>
</evidence>
<gene>
    <name evidence="10" type="ORF">ARALYDRAFT_915988</name>
</gene>
<evidence type="ECO:0000256" key="5">
    <source>
        <dbReference type="ARBA" id="ARBA00022833"/>
    </source>
</evidence>
<comment type="subcellular location">
    <subcellularLocation>
        <location evidence="1">Nucleus</location>
        <location evidence="1">Nucleolus</location>
    </subcellularLocation>
</comment>
<sequence>MGTRRKDSVSFFFREKMGDRAAACPVSVSVMFRPSQIVSAQSLEAQAASIADIIGLLLPPVNFCGIASNYLKRLSIPRIRFLSRCVSYRTGQCLASYICRRTSSGFPPVLIQSYQIDTKATTEELLKNLEAKYYEVAVETHECEKDLLPYLLHGKDEIFAGLDEASADATYITVDNLWNSYPKEEVKPVYSSLFQILLFNM</sequence>
<dbReference type="STRING" id="81972.D7MIN5"/>
<accession>D7MIN5</accession>
<dbReference type="InterPro" id="IPR033599">
    <property type="entry name" value="TAF1B/Rrn7"/>
</dbReference>
<evidence type="ECO:0000256" key="2">
    <source>
        <dbReference type="ARBA" id="ARBA00006899"/>
    </source>
</evidence>
<evidence type="ECO:0000256" key="3">
    <source>
        <dbReference type="ARBA" id="ARBA00022723"/>
    </source>
</evidence>
<protein>
    <submittedName>
        <fullName evidence="10">Uncharacterized protein</fullName>
    </submittedName>
</protein>
<evidence type="ECO:0000313" key="11">
    <source>
        <dbReference type="Proteomes" id="UP000008694"/>
    </source>
</evidence>
<comment type="similarity">
    <text evidence="2">Belongs to the RRN7/TAF1B family.</text>
</comment>
<organism evidence="11">
    <name type="scientific">Arabidopsis lyrata subsp. lyrata</name>
    <name type="common">Lyre-leaved rock-cress</name>
    <dbReference type="NCBI Taxonomy" id="81972"/>
    <lineage>
        <taxon>Eukaryota</taxon>
        <taxon>Viridiplantae</taxon>
        <taxon>Streptophyta</taxon>
        <taxon>Embryophyta</taxon>
        <taxon>Tracheophyta</taxon>
        <taxon>Spermatophyta</taxon>
        <taxon>Magnoliopsida</taxon>
        <taxon>eudicotyledons</taxon>
        <taxon>Gunneridae</taxon>
        <taxon>Pentapetalae</taxon>
        <taxon>rosids</taxon>
        <taxon>malvids</taxon>
        <taxon>Brassicales</taxon>
        <taxon>Brassicaceae</taxon>
        <taxon>Camelineae</taxon>
        <taxon>Arabidopsis</taxon>
    </lineage>
</organism>
<dbReference type="GO" id="GO:0001164">
    <property type="term" value="F:RNA polymerase I core promoter sequence-specific DNA binding"/>
    <property type="evidence" value="ECO:0007669"/>
    <property type="project" value="InterPro"/>
</dbReference>
<evidence type="ECO:0000256" key="4">
    <source>
        <dbReference type="ARBA" id="ARBA00022771"/>
    </source>
</evidence>
<reference evidence="11" key="1">
    <citation type="journal article" date="2011" name="Nat. Genet.">
        <title>The Arabidopsis lyrata genome sequence and the basis of rapid genome size change.</title>
        <authorList>
            <person name="Hu T.T."/>
            <person name="Pattyn P."/>
            <person name="Bakker E.G."/>
            <person name="Cao J."/>
            <person name="Cheng J.-F."/>
            <person name="Clark R.M."/>
            <person name="Fahlgren N."/>
            <person name="Fawcett J.A."/>
            <person name="Grimwood J."/>
            <person name="Gundlach H."/>
            <person name="Haberer G."/>
            <person name="Hollister J.D."/>
            <person name="Ossowski S."/>
            <person name="Ottilar R.P."/>
            <person name="Salamov A.A."/>
            <person name="Schneeberger K."/>
            <person name="Spannagl M."/>
            <person name="Wang X."/>
            <person name="Yang L."/>
            <person name="Nasrallah M.E."/>
            <person name="Bergelson J."/>
            <person name="Carrington J.C."/>
            <person name="Gaut B.S."/>
            <person name="Schmutz J."/>
            <person name="Mayer K.F.X."/>
            <person name="Van de Peer Y."/>
            <person name="Grigoriev I.V."/>
            <person name="Nordborg M."/>
            <person name="Weigel D."/>
            <person name="Guo Y.-L."/>
        </authorList>
    </citation>
    <scope>NUCLEOTIDE SEQUENCE [LARGE SCALE GENOMIC DNA]</scope>
    <source>
        <strain evidence="11">cv. MN47</strain>
    </source>
</reference>
<keyword evidence="7" id="KW-0238">DNA-binding</keyword>
<keyword evidence="3" id="KW-0479">Metal-binding</keyword>
<dbReference type="HOGENOM" id="CLU_1362082_0_0_1"/>
<keyword evidence="11" id="KW-1185">Reference proteome</keyword>